<dbReference type="GO" id="GO:0000422">
    <property type="term" value="P:autophagy of mitochondrion"/>
    <property type="evidence" value="ECO:0007669"/>
    <property type="project" value="TreeGrafter"/>
</dbReference>
<dbReference type="GO" id="GO:0000045">
    <property type="term" value="P:autophagosome assembly"/>
    <property type="evidence" value="ECO:0007669"/>
    <property type="project" value="TreeGrafter"/>
</dbReference>
<evidence type="ECO:0000256" key="3">
    <source>
        <dbReference type="ARBA" id="ARBA00022679"/>
    </source>
</evidence>
<evidence type="ECO:0000313" key="9">
    <source>
        <dbReference type="Proteomes" id="UP000248349"/>
    </source>
</evidence>
<keyword evidence="4" id="KW-0833">Ubl conjugation pathway</keyword>
<dbReference type="EMBL" id="KZ821283">
    <property type="protein sequence ID" value="PYH40535.1"/>
    <property type="molecule type" value="Genomic_DNA"/>
</dbReference>
<evidence type="ECO:0000256" key="7">
    <source>
        <dbReference type="ARBA" id="ARBA00029833"/>
    </source>
</evidence>
<protein>
    <recommendedName>
        <fullName evidence="2">Ubiquitin-like-conjugating enzyme ATG10</fullName>
    </recommendedName>
    <alternativeName>
        <fullName evidence="7">Autophagy-related protein 10</fullName>
    </alternativeName>
</protein>
<keyword evidence="5" id="KW-0813">Transport</keyword>
<dbReference type="AlphaFoldDB" id="A0A318YZW9"/>
<dbReference type="GO" id="GO:0032446">
    <property type="term" value="P:protein modification by small protein conjugation"/>
    <property type="evidence" value="ECO:0007669"/>
    <property type="project" value="TreeGrafter"/>
</dbReference>
<keyword evidence="6" id="KW-0072">Autophagy</keyword>
<evidence type="ECO:0000256" key="2">
    <source>
        <dbReference type="ARBA" id="ARBA00021099"/>
    </source>
</evidence>
<dbReference type="OrthoDB" id="4089664at2759"/>
<keyword evidence="3" id="KW-0808">Transferase</keyword>
<dbReference type="Proteomes" id="UP000248349">
    <property type="component" value="Unassembled WGS sequence"/>
</dbReference>
<proteinExistence type="inferred from homology"/>
<name>A0A318YZW9_9EURO</name>
<dbReference type="RefSeq" id="XP_025426517.1">
    <property type="nucleotide sequence ID" value="XM_025579402.1"/>
</dbReference>
<evidence type="ECO:0000256" key="4">
    <source>
        <dbReference type="ARBA" id="ARBA00022786"/>
    </source>
</evidence>
<dbReference type="GO" id="GO:0061651">
    <property type="term" value="F:Atg12 conjugating enzyme activity"/>
    <property type="evidence" value="ECO:0007669"/>
    <property type="project" value="TreeGrafter"/>
</dbReference>
<dbReference type="GeneID" id="37080631"/>
<keyword evidence="5" id="KW-0653">Protein transport</keyword>
<gene>
    <name evidence="8" type="ORF">BP01DRAFT_419390</name>
</gene>
<dbReference type="InterPro" id="IPR007135">
    <property type="entry name" value="Atg3/Atg10"/>
</dbReference>
<evidence type="ECO:0000256" key="5">
    <source>
        <dbReference type="ARBA" id="ARBA00022927"/>
    </source>
</evidence>
<dbReference type="Pfam" id="PF03987">
    <property type="entry name" value="Autophagy_act_C"/>
    <property type="match status" value="1"/>
</dbReference>
<keyword evidence="9" id="KW-1185">Reference proteome</keyword>
<dbReference type="PANTHER" id="PTHR14957:SF1">
    <property type="entry name" value="UBIQUITIN-LIKE-CONJUGATING ENZYME ATG10"/>
    <property type="match status" value="1"/>
</dbReference>
<dbReference type="STRING" id="1450539.A0A318YZW9"/>
<evidence type="ECO:0000313" key="8">
    <source>
        <dbReference type="EMBL" id="PYH40535.1"/>
    </source>
</evidence>
<dbReference type="PANTHER" id="PTHR14957">
    <property type="entry name" value="UBIQUITIN-LIKE-CONJUGATING ENZYME ATG10"/>
    <property type="match status" value="1"/>
</dbReference>
<evidence type="ECO:0000256" key="1">
    <source>
        <dbReference type="ARBA" id="ARBA00005696"/>
    </source>
</evidence>
<accession>A0A318YZW9</accession>
<dbReference type="GO" id="GO:0015031">
    <property type="term" value="P:protein transport"/>
    <property type="evidence" value="ECO:0007669"/>
    <property type="project" value="UniProtKB-KW"/>
</dbReference>
<comment type="similarity">
    <text evidence="1">Belongs to the ATG10 family.</text>
</comment>
<sequence>MAPSTTRQQPVLASFPFLTVEEFDSACCQFCDRVQVLEDSLNVHFTRRAVGPILSIRRRIADVSVSAYDVLCLADESIREWHVGAYEDDPEALIHIPESSVDLDVIYDVHLSPIYHVPVLYFTLRPTGHPGQLGIDAVYQYLVPNQYRKELQSVGVMGGISLGYHPETGSPTFVVHPCNTADAMRQIAGHQRVTPETYLILWLGLVGNHLGLQLPMELFAADEMERIPRS</sequence>
<reference evidence="8 9" key="1">
    <citation type="submission" date="2016-12" db="EMBL/GenBank/DDBJ databases">
        <title>The genomes of Aspergillus section Nigri reveals drivers in fungal speciation.</title>
        <authorList>
            <consortium name="DOE Joint Genome Institute"/>
            <person name="Vesth T.C."/>
            <person name="Nybo J."/>
            <person name="Theobald S."/>
            <person name="Brandl J."/>
            <person name="Frisvad J.C."/>
            <person name="Nielsen K.F."/>
            <person name="Lyhne E.K."/>
            <person name="Kogle M.E."/>
            <person name="Kuo A."/>
            <person name="Riley R."/>
            <person name="Clum A."/>
            <person name="Nolan M."/>
            <person name="Lipzen A."/>
            <person name="Salamov A."/>
            <person name="Henrissat B."/>
            <person name="Wiebenga A."/>
            <person name="De Vries R.P."/>
            <person name="Grigoriev I.V."/>
            <person name="Mortensen U.H."/>
            <person name="Andersen M.R."/>
            <person name="Baker S.E."/>
        </authorList>
    </citation>
    <scope>NUCLEOTIDE SEQUENCE [LARGE SCALE GENOMIC DNA]</scope>
    <source>
        <strain evidence="8 9">JOP 1030-1</strain>
    </source>
</reference>
<organism evidence="8 9">
    <name type="scientific">Aspergillus saccharolyticus JOP 1030-1</name>
    <dbReference type="NCBI Taxonomy" id="1450539"/>
    <lineage>
        <taxon>Eukaryota</taxon>
        <taxon>Fungi</taxon>
        <taxon>Dikarya</taxon>
        <taxon>Ascomycota</taxon>
        <taxon>Pezizomycotina</taxon>
        <taxon>Eurotiomycetes</taxon>
        <taxon>Eurotiomycetidae</taxon>
        <taxon>Eurotiales</taxon>
        <taxon>Aspergillaceae</taxon>
        <taxon>Aspergillus</taxon>
        <taxon>Aspergillus subgen. Circumdati</taxon>
    </lineage>
</organism>
<dbReference type="GO" id="GO:0005829">
    <property type="term" value="C:cytosol"/>
    <property type="evidence" value="ECO:0007669"/>
    <property type="project" value="TreeGrafter"/>
</dbReference>
<dbReference type="Gene3D" id="3.30.1460.50">
    <property type="match status" value="1"/>
</dbReference>
<evidence type="ECO:0000256" key="6">
    <source>
        <dbReference type="ARBA" id="ARBA00023006"/>
    </source>
</evidence>